<dbReference type="Proteomes" id="UP000326336">
    <property type="component" value="Unassembled WGS sequence"/>
</dbReference>
<dbReference type="EMBL" id="RQSP01000047">
    <property type="protein sequence ID" value="KAB5605389.1"/>
    <property type="molecule type" value="Genomic_DNA"/>
</dbReference>
<comment type="caution">
    <text evidence="1">The sequence shown here is derived from an EMBL/GenBank/DDBJ whole genome shotgun (WGS) entry which is preliminary data.</text>
</comment>
<accession>A0A5N5RDP4</accession>
<sequence length="474" mass="49724">MMNPSAIADSEPLLCRIAGVECRVNGSLPVALRPAIDRMIAADSDAAGGDAGDIDGGIDTLWTRRFEPYLIDQWAGVDRRPVRASVRRPEFVSVMRALANAATPTVSSSGAVPSAVSTLGRARMRIEIAQSECLRRSLFAGLPRRRVLAVSGIAIEYRGQGFVFSQIGGFTGDAGYVVDIGGVGEGGRVDGIGEAGDSGGVGGIVSGGAGVFENGAWSVSVPRERSDDARRPLTLLESYVLQWRRWLGDDVRIIGDGWLALGVAKHGRERFITVSSTPWNRRDDWSRNVTVPLDGWVFAGAALGGFASDDTALDSAALNSAALNNSAVGSVTRGGTARGSGVEGGIDPTERAERVGHVERAERIASVRIRGIDPGSASDRAVRSSFMPQDGVGAAAALDMLDSILTLTPVYDMTIGLSSAAELGGASRLEQGEAYESVAQSAVRDGFEALTGMRYADCRLDFAPPITPGTALWA</sequence>
<dbReference type="AlphaFoldDB" id="A0A5N5RDP4"/>
<evidence type="ECO:0000313" key="2">
    <source>
        <dbReference type="Proteomes" id="UP000326336"/>
    </source>
</evidence>
<name>A0A5N5RDP4_9BIFI</name>
<proteinExistence type="predicted"/>
<protein>
    <submittedName>
        <fullName evidence="1">Uncharacterized protein</fullName>
    </submittedName>
</protein>
<dbReference type="RefSeq" id="WP_151917478.1">
    <property type="nucleotide sequence ID" value="NZ_RQSP01000047.1"/>
</dbReference>
<evidence type="ECO:0000313" key="1">
    <source>
        <dbReference type="EMBL" id="KAB5605389.1"/>
    </source>
</evidence>
<reference evidence="1 2" key="1">
    <citation type="journal article" date="2019" name="Int. J. Syst. Evol. Microbiol.">
        <title>Bifidobacterium jacchi sp. nov., isolated from the faeces of a baby common marmoset (Callithrix jacchus).</title>
        <authorList>
            <person name="Modesto M."/>
            <person name="Watanabe K."/>
            <person name="Arita M."/>
            <person name="Satti M."/>
            <person name="Oki K."/>
            <person name="Sciavilla P."/>
            <person name="Patavino C."/>
            <person name="Camma C."/>
            <person name="Michelini S."/>
            <person name="Sgorbati B."/>
            <person name="Mattarelli P."/>
        </authorList>
    </citation>
    <scope>NUCLEOTIDE SEQUENCE [LARGE SCALE GENOMIC DNA]</scope>
    <source>
        <strain evidence="1 2">MRM 9.3</strain>
    </source>
</reference>
<keyword evidence="2" id="KW-1185">Reference proteome</keyword>
<dbReference type="OrthoDB" id="9805815at2"/>
<organism evidence="1 2">
    <name type="scientific">Bifidobacterium jacchi</name>
    <dbReference type="NCBI Taxonomy" id="2490545"/>
    <lineage>
        <taxon>Bacteria</taxon>
        <taxon>Bacillati</taxon>
        <taxon>Actinomycetota</taxon>
        <taxon>Actinomycetes</taxon>
        <taxon>Bifidobacteriales</taxon>
        <taxon>Bifidobacteriaceae</taxon>
        <taxon>Bifidobacterium</taxon>
    </lineage>
</organism>
<gene>
    <name evidence="1" type="ORF">EHS19_09320</name>
</gene>